<keyword evidence="2" id="KW-1185">Reference proteome</keyword>
<dbReference type="OrthoDB" id="633301at2759"/>
<evidence type="ECO:0000313" key="1">
    <source>
        <dbReference type="EMBL" id="GER41236.1"/>
    </source>
</evidence>
<dbReference type="EMBL" id="BKCP01006071">
    <property type="protein sequence ID" value="GER41236.1"/>
    <property type="molecule type" value="Genomic_DNA"/>
</dbReference>
<reference evidence="2" key="1">
    <citation type="journal article" date="2019" name="Curr. Biol.">
        <title>Genome Sequence of Striga asiatica Provides Insight into the Evolution of Plant Parasitism.</title>
        <authorList>
            <person name="Yoshida S."/>
            <person name="Kim S."/>
            <person name="Wafula E.K."/>
            <person name="Tanskanen J."/>
            <person name="Kim Y.M."/>
            <person name="Honaas L."/>
            <person name="Yang Z."/>
            <person name="Spallek T."/>
            <person name="Conn C.E."/>
            <person name="Ichihashi Y."/>
            <person name="Cheong K."/>
            <person name="Cui S."/>
            <person name="Der J.P."/>
            <person name="Gundlach H."/>
            <person name="Jiao Y."/>
            <person name="Hori C."/>
            <person name="Ishida J.K."/>
            <person name="Kasahara H."/>
            <person name="Kiba T."/>
            <person name="Kim M.S."/>
            <person name="Koo N."/>
            <person name="Laohavisit A."/>
            <person name="Lee Y.H."/>
            <person name="Lumba S."/>
            <person name="McCourt P."/>
            <person name="Mortimer J.C."/>
            <person name="Mutuku J.M."/>
            <person name="Nomura T."/>
            <person name="Sasaki-Sekimoto Y."/>
            <person name="Seto Y."/>
            <person name="Wang Y."/>
            <person name="Wakatake T."/>
            <person name="Sakakibara H."/>
            <person name="Demura T."/>
            <person name="Yamaguchi S."/>
            <person name="Yoneyama K."/>
            <person name="Manabe R.I."/>
            <person name="Nelson D.C."/>
            <person name="Schulman A.H."/>
            <person name="Timko M.P."/>
            <person name="dePamphilis C.W."/>
            <person name="Choi D."/>
            <person name="Shirasu K."/>
        </authorList>
    </citation>
    <scope>NUCLEOTIDE SEQUENCE [LARGE SCALE GENOMIC DNA]</scope>
    <source>
        <strain evidence="2">cv. UVA1</strain>
    </source>
</reference>
<proteinExistence type="predicted"/>
<evidence type="ECO:0000313" key="2">
    <source>
        <dbReference type="Proteomes" id="UP000325081"/>
    </source>
</evidence>
<protein>
    <submittedName>
        <fullName evidence="1">Mitochondrial ATP synthase D chain-related protein</fullName>
    </submittedName>
</protein>
<dbReference type="Proteomes" id="UP000325081">
    <property type="component" value="Unassembled WGS sequence"/>
</dbReference>
<organism evidence="1 2">
    <name type="scientific">Striga asiatica</name>
    <name type="common">Asiatic witchweed</name>
    <name type="synonym">Buchnera asiatica</name>
    <dbReference type="NCBI Taxonomy" id="4170"/>
    <lineage>
        <taxon>Eukaryota</taxon>
        <taxon>Viridiplantae</taxon>
        <taxon>Streptophyta</taxon>
        <taxon>Embryophyta</taxon>
        <taxon>Tracheophyta</taxon>
        <taxon>Spermatophyta</taxon>
        <taxon>Magnoliopsida</taxon>
        <taxon>eudicotyledons</taxon>
        <taxon>Gunneridae</taxon>
        <taxon>Pentapetalae</taxon>
        <taxon>asterids</taxon>
        <taxon>lamiids</taxon>
        <taxon>Lamiales</taxon>
        <taxon>Orobanchaceae</taxon>
        <taxon>Buchnereae</taxon>
        <taxon>Striga</taxon>
    </lineage>
</organism>
<gene>
    <name evidence="1" type="ORF">STAS_17937</name>
</gene>
<name>A0A5A7Q8K0_STRAF</name>
<comment type="caution">
    <text evidence="1">The sequence shown here is derived from an EMBL/GenBank/DDBJ whole genome shotgun (WGS) entry which is preliminary data.</text>
</comment>
<accession>A0A5A7Q8K0</accession>
<dbReference type="AlphaFoldDB" id="A0A5A7Q8K0"/>
<sequence length="135" mass="15096">MRKKKLVELKEAVEKSWNESERLEREIAEVQELKPGNLLPALLMKLSNYELRAFQVIELESSKEGLLDDKLQLTQTVSGLQLQIRNLENAAAIHLSSVDNKVMEAACAQVEKLVLEYSEHVVKGTSTWSTSGGSS</sequence>